<dbReference type="Gene3D" id="3.40.50.1820">
    <property type="entry name" value="alpha/beta hydrolase"/>
    <property type="match status" value="1"/>
</dbReference>
<dbReference type="SUPFAM" id="SSF53474">
    <property type="entry name" value="alpha/beta-Hydrolases"/>
    <property type="match status" value="1"/>
</dbReference>
<dbReference type="Proteomes" id="UP000268070">
    <property type="component" value="Chromosome"/>
</dbReference>
<evidence type="ECO:0000256" key="2">
    <source>
        <dbReference type="ARBA" id="ARBA00004496"/>
    </source>
</evidence>
<evidence type="ECO:0000256" key="4">
    <source>
        <dbReference type="ARBA" id="ARBA00012568"/>
    </source>
</evidence>
<reference evidence="15 16" key="1">
    <citation type="submission" date="2018-09" db="EMBL/GenBank/DDBJ databases">
        <title>Complete genome sequence of the hydrocarbonoclastic bacterium Alcaligenes aquatilis QD168, isolated from a crude-oil polluted marine sediment of Central Chile.</title>
        <authorList>
            <person name="Duran R.E."/>
            <person name="Barra B."/>
            <person name="Salva-Serra F."/>
            <person name="Mendez V."/>
            <person name="Moore E.R.B."/>
            <person name="Seeger M."/>
        </authorList>
    </citation>
    <scope>NUCLEOTIDE SEQUENCE [LARGE SCALE GENOMIC DNA]</scope>
    <source>
        <strain evidence="15 16">QD168</strain>
    </source>
</reference>
<evidence type="ECO:0000259" key="14">
    <source>
        <dbReference type="Pfam" id="PF00561"/>
    </source>
</evidence>
<protein>
    <recommendedName>
        <fullName evidence="5 11">Proline iminopeptidase</fullName>
        <shortName evidence="11">PIP</shortName>
        <ecNumber evidence="4 11">3.4.11.5</ecNumber>
    </recommendedName>
    <alternativeName>
        <fullName evidence="10 11">Prolyl aminopeptidase</fullName>
    </alternativeName>
</protein>
<dbReference type="EC" id="3.4.11.5" evidence="4 11"/>
<dbReference type="EMBL" id="CP032153">
    <property type="protein sequence ID" value="AYN19497.1"/>
    <property type="molecule type" value="Genomic_DNA"/>
</dbReference>
<dbReference type="NCBIfam" id="TIGR01249">
    <property type="entry name" value="pro_imino_pep_1"/>
    <property type="match status" value="1"/>
</dbReference>
<name>A0A3G2HR31_9BURK</name>
<dbReference type="GO" id="GO:0005737">
    <property type="term" value="C:cytoplasm"/>
    <property type="evidence" value="ECO:0007669"/>
    <property type="project" value="UniProtKB-SubCell"/>
</dbReference>
<evidence type="ECO:0000256" key="8">
    <source>
        <dbReference type="ARBA" id="ARBA00022670"/>
    </source>
</evidence>
<evidence type="ECO:0000256" key="12">
    <source>
        <dbReference type="PIRSR" id="PIRSR006431-1"/>
    </source>
</evidence>
<keyword evidence="6 11" id="KW-0031">Aminopeptidase</keyword>
<evidence type="ECO:0000256" key="3">
    <source>
        <dbReference type="ARBA" id="ARBA00010088"/>
    </source>
</evidence>
<dbReference type="InterPro" id="IPR000073">
    <property type="entry name" value="AB_hydrolase_1"/>
</dbReference>
<dbReference type="OrthoDB" id="9796770at2"/>
<dbReference type="Pfam" id="PF00561">
    <property type="entry name" value="Abhydrolase_1"/>
    <property type="match status" value="1"/>
</dbReference>
<evidence type="ECO:0000256" key="13">
    <source>
        <dbReference type="RuleBase" id="RU003421"/>
    </source>
</evidence>
<accession>A0A3G2HR31</accession>
<evidence type="ECO:0000256" key="10">
    <source>
        <dbReference type="ARBA" id="ARBA00029605"/>
    </source>
</evidence>
<gene>
    <name evidence="15" type="primary">pip</name>
    <name evidence="15" type="ORF">D3M96_02455</name>
</gene>
<dbReference type="InterPro" id="IPR005944">
    <property type="entry name" value="Pro_iminopeptidase"/>
</dbReference>
<feature type="domain" description="AB hydrolase-1" evidence="14">
    <location>
        <begin position="39"/>
        <end position="295"/>
    </location>
</feature>
<evidence type="ECO:0000256" key="1">
    <source>
        <dbReference type="ARBA" id="ARBA00001585"/>
    </source>
</evidence>
<evidence type="ECO:0000256" key="9">
    <source>
        <dbReference type="ARBA" id="ARBA00022801"/>
    </source>
</evidence>
<keyword evidence="9 11" id="KW-0378">Hydrolase</keyword>
<keyword evidence="7 11" id="KW-0963">Cytoplasm</keyword>
<organism evidence="15 16">
    <name type="scientific">Alcaligenes aquatilis</name>
    <dbReference type="NCBI Taxonomy" id="323284"/>
    <lineage>
        <taxon>Bacteria</taxon>
        <taxon>Pseudomonadati</taxon>
        <taxon>Pseudomonadota</taxon>
        <taxon>Betaproteobacteria</taxon>
        <taxon>Burkholderiales</taxon>
        <taxon>Alcaligenaceae</taxon>
        <taxon>Alcaligenes</taxon>
    </lineage>
</organism>
<evidence type="ECO:0000256" key="7">
    <source>
        <dbReference type="ARBA" id="ARBA00022490"/>
    </source>
</evidence>
<dbReference type="RefSeq" id="WP_121737900.1">
    <property type="nucleotide sequence ID" value="NZ_CP032153.1"/>
</dbReference>
<dbReference type="InterPro" id="IPR002410">
    <property type="entry name" value="Peptidase_S33"/>
</dbReference>
<comment type="subcellular location">
    <subcellularLocation>
        <location evidence="2 11">Cytoplasm</location>
    </subcellularLocation>
</comment>
<comment type="similarity">
    <text evidence="3 11 13">Belongs to the peptidase S33 family.</text>
</comment>
<sequence length="315" mass="35620">MSATLFPPIEPYAQGTLHTEDGHHIYWECCGNPAGKPAIFLHGGPGSGCSTDHRRLFDPQKYNVLLFDQRGCGRSYPHASLENNTTWHLVQDMERLRQEKLKADKMLVFGGSWGSTLALAYAQTHPEHVSELIVRGIFMARPEELHWFYQEGASRLFPDIWEQYLAPIPKEEHGDLITAYHKRLTGDDPAVQLRAAHAWSQWESNTITLLPSQHHLDAKSSDKAALAFARIENHYFMNQGFLEPDQLLKNAHRLHGIPGVIVQGRYDVCTPAHTAWQLHRAWPQAEFHMVADAGHAYDEPGILARLLAATQKFAI</sequence>
<comment type="catalytic activity">
    <reaction evidence="1 11 13">
        <text>Release of N-terminal proline from a peptide.</text>
        <dbReference type="EC" id="3.4.11.5"/>
    </reaction>
</comment>
<proteinExistence type="inferred from homology"/>
<dbReference type="InterPro" id="IPR029058">
    <property type="entry name" value="AB_hydrolase_fold"/>
</dbReference>
<dbReference type="KEGG" id="aaqu:D3M96_02455"/>
<evidence type="ECO:0000256" key="11">
    <source>
        <dbReference type="PIRNR" id="PIRNR006431"/>
    </source>
</evidence>
<evidence type="ECO:0000256" key="6">
    <source>
        <dbReference type="ARBA" id="ARBA00022438"/>
    </source>
</evidence>
<dbReference type="PANTHER" id="PTHR43722:SF1">
    <property type="entry name" value="PROLINE IMINOPEPTIDASE"/>
    <property type="match status" value="1"/>
</dbReference>
<evidence type="ECO:0000256" key="5">
    <source>
        <dbReference type="ARBA" id="ARBA00021843"/>
    </source>
</evidence>
<keyword evidence="8 11" id="KW-0645">Protease</keyword>
<dbReference type="GO" id="GO:0004177">
    <property type="term" value="F:aminopeptidase activity"/>
    <property type="evidence" value="ECO:0007669"/>
    <property type="project" value="UniProtKB-UniRule"/>
</dbReference>
<feature type="active site" description="Proton donor" evidence="12">
    <location>
        <position position="295"/>
    </location>
</feature>
<dbReference type="GO" id="GO:0006508">
    <property type="term" value="P:proteolysis"/>
    <property type="evidence" value="ECO:0007669"/>
    <property type="project" value="UniProtKB-KW"/>
</dbReference>
<dbReference type="PRINTS" id="PR00793">
    <property type="entry name" value="PROAMNOPTASE"/>
</dbReference>
<evidence type="ECO:0000313" key="15">
    <source>
        <dbReference type="EMBL" id="AYN19497.1"/>
    </source>
</evidence>
<feature type="active site" description="Nucleophile" evidence="12">
    <location>
        <position position="112"/>
    </location>
</feature>
<evidence type="ECO:0000313" key="16">
    <source>
        <dbReference type="Proteomes" id="UP000268070"/>
    </source>
</evidence>
<feature type="active site" evidence="12">
    <location>
        <position position="267"/>
    </location>
</feature>
<dbReference type="AlphaFoldDB" id="A0A3G2HR31"/>
<dbReference type="PANTHER" id="PTHR43722">
    <property type="entry name" value="PROLINE IMINOPEPTIDASE"/>
    <property type="match status" value="1"/>
</dbReference>
<dbReference type="PIRSF" id="PIRSF006431">
    <property type="entry name" value="Pept_S33"/>
    <property type="match status" value="1"/>
</dbReference>